<feature type="domain" description="Transcription initiation factor TFIID subunit 12" evidence="7">
    <location>
        <begin position="196"/>
        <end position="241"/>
    </location>
</feature>
<dbReference type="GO" id="GO:0046982">
    <property type="term" value="F:protein heterodimerization activity"/>
    <property type="evidence" value="ECO:0007669"/>
    <property type="project" value="InterPro"/>
</dbReference>
<dbReference type="SUPFAM" id="SSF47113">
    <property type="entry name" value="Histone-fold"/>
    <property type="match status" value="1"/>
</dbReference>
<dbReference type="Pfam" id="PF03847">
    <property type="entry name" value="TFIID_20kDa"/>
    <property type="match status" value="1"/>
</dbReference>
<dbReference type="GO" id="GO:0003677">
    <property type="term" value="F:DNA binding"/>
    <property type="evidence" value="ECO:0007669"/>
    <property type="project" value="TreeGrafter"/>
</dbReference>
<dbReference type="EMBL" id="FUEG01000003">
    <property type="protein sequence ID" value="SJL02324.1"/>
    <property type="molecule type" value="Genomic_DNA"/>
</dbReference>
<dbReference type="GO" id="GO:0051123">
    <property type="term" value="P:RNA polymerase II preinitiation complex assembly"/>
    <property type="evidence" value="ECO:0007669"/>
    <property type="project" value="TreeGrafter"/>
</dbReference>
<evidence type="ECO:0000256" key="6">
    <source>
        <dbReference type="SAM" id="MobiDB-lite"/>
    </source>
</evidence>
<name>A0A284R0V4_ARMOS</name>
<accession>A0A284R0V4</accession>
<organism evidence="8 9">
    <name type="scientific">Armillaria ostoyae</name>
    <name type="common">Armillaria root rot fungus</name>
    <dbReference type="NCBI Taxonomy" id="47428"/>
    <lineage>
        <taxon>Eukaryota</taxon>
        <taxon>Fungi</taxon>
        <taxon>Dikarya</taxon>
        <taxon>Basidiomycota</taxon>
        <taxon>Agaricomycotina</taxon>
        <taxon>Agaricomycetes</taxon>
        <taxon>Agaricomycetidae</taxon>
        <taxon>Agaricales</taxon>
        <taxon>Marasmiineae</taxon>
        <taxon>Physalacriaceae</taxon>
        <taxon>Armillaria</taxon>
    </lineage>
</organism>
<proteinExistence type="inferred from homology"/>
<evidence type="ECO:0000256" key="2">
    <source>
        <dbReference type="ARBA" id="ARBA00007530"/>
    </source>
</evidence>
<comment type="subcellular location">
    <subcellularLocation>
        <location evidence="1">Nucleus</location>
    </subcellularLocation>
</comment>
<keyword evidence="4" id="KW-0804">Transcription</keyword>
<evidence type="ECO:0000313" key="9">
    <source>
        <dbReference type="Proteomes" id="UP000219338"/>
    </source>
</evidence>
<reference evidence="9" key="1">
    <citation type="journal article" date="2017" name="Nat. Ecol. Evol.">
        <title>Genome expansion and lineage-specific genetic innovations in the forest pathogenic fungi Armillaria.</title>
        <authorList>
            <person name="Sipos G."/>
            <person name="Prasanna A.N."/>
            <person name="Walter M.C."/>
            <person name="O'Connor E."/>
            <person name="Balint B."/>
            <person name="Krizsan K."/>
            <person name="Kiss B."/>
            <person name="Hess J."/>
            <person name="Varga T."/>
            <person name="Slot J."/>
            <person name="Riley R."/>
            <person name="Boka B."/>
            <person name="Rigling D."/>
            <person name="Barry K."/>
            <person name="Lee J."/>
            <person name="Mihaltcheva S."/>
            <person name="LaButti K."/>
            <person name="Lipzen A."/>
            <person name="Waldron R."/>
            <person name="Moloney N.M."/>
            <person name="Sperisen C."/>
            <person name="Kredics L."/>
            <person name="Vagvoelgyi C."/>
            <person name="Patrignani A."/>
            <person name="Fitzpatrick D."/>
            <person name="Nagy I."/>
            <person name="Doyle S."/>
            <person name="Anderson J.B."/>
            <person name="Grigoriev I.V."/>
            <person name="Gueldener U."/>
            <person name="Muensterkoetter M."/>
            <person name="Nagy L.G."/>
        </authorList>
    </citation>
    <scope>NUCLEOTIDE SEQUENCE [LARGE SCALE GENOMIC DNA]</scope>
    <source>
        <strain evidence="9">C18/9</strain>
    </source>
</reference>
<dbReference type="InterPro" id="IPR009072">
    <property type="entry name" value="Histone-fold"/>
</dbReference>
<dbReference type="PANTHER" id="PTHR12264:SF21">
    <property type="entry name" value="TRANSCRIPTION INITIATION FACTOR TFIID SUBUNIT 12"/>
    <property type="match status" value="1"/>
</dbReference>
<evidence type="ECO:0000259" key="7">
    <source>
        <dbReference type="Pfam" id="PF03847"/>
    </source>
</evidence>
<dbReference type="Proteomes" id="UP000219338">
    <property type="component" value="Unassembled WGS sequence"/>
</dbReference>
<dbReference type="STRING" id="47428.A0A284R0V4"/>
<evidence type="ECO:0000256" key="5">
    <source>
        <dbReference type="ARBA" id="ARBA00023242"/>
    </source>
</evidence>
<evidence type="ECO:0000256" key="1">
    <source>
        <dbReference type="ARBA" id="ARBA00004123"/>
    </source>
</evidence>
<dbReference type="Gene3D" id="1.10.20.10">
    <property type="entry name" value="Histone, subunit A"/>
    <property type="match status" value="1"/>
</dbReference>
<feature type="compositionally biased region" description="Low complexity" evidence="6">
    <location>
        <begin position="46"/>
        <end position="69"/>
    </location>
</feature>
<protein>
    <recommendedName>
        <fullName evidence="7">Transcription initiation factor TFIID subunit 12 domain-containing protein</fullName>
    </recommendedName>
</protein>
<feature type="region of interest" description="Disordered" evidence="6">
    <location>
        <begin position="44"/>
        <end position="85"/>
    </location>
</feature>
<evidence type="ECO:0000256" key="3">
    <source>
        <dbReference type="ARBA" id="ARBA00023015"/>
    </source>
</evidence>
<dbReference type="PANTHER" id="PTHR12264">
    <property type="entry name" value="TRANSCRIPTION INITIATION FACTOR TFIID SUBUNIT 12"/>
    <property type="match status" value="1"/>
</dbReference>
<evidence type="ECO:0000313" key="8">
    <source>
        <dbReference type="EMBL" id="SJL02324.1"/>
    </source>
</evidence>
<feature type="region of interest" description="Disordered" evidence="6">
    <location>
        <begin position="100"/>
        <end position="157"/>
    </location>
</feature>
<gene>
    <name evidence="8" type="ORF">ARMOST_05650</name>
</gene>
<dbReference type="CDD" id="cd07981">
    <property type="entry name" value="HFD_TAF12"/>
    <property type="match status" value="1"/>
</dbReference>
<dbReference type="InterPro" id="IPR003228">
    <property type="entry name" value="TFIID_TAF12_dom"/>
</dbReference>
<dbReference type="AlphaFoldDB" id="A0A284R0V4"/>
<dbReference type="InterPro" id="IPR037794">
    <property type="entry name" value="TAF12"/>
</dbReference>
<dbReference type="OMA" id="DQSMRRT"/>
<keyword evidence="3" id="KW-0805">Transcription regulation</keyword>
<dbReference type="GO" id="GO:0017025">
    <property type="term" value="F:TBP-class protein binding"/>
    <property type="evidence" value="ECO:0007669"/>
    <property type="project" value="TreeGrafter"/>
</dbReference>
<evidence type="ECO:0000256" key="4">
    <source>
        <dbReference type="ARBA" id="ARBA00023163"/>
    </source>
</evidence>
<keyword evidence="5" id="KW-0539">Nucleus</keyword>
<dbReference type="GO" id="GO:0005669">
    <property type="term" value="C:transcription factor TFIID complex"/>
    <property type="evidence" value="ECO:0007669"/>
    <property type="project" value="InterPro"/>
</dbReference>
<sequence length="298" mass="32204">MENGNQKSPTVIDVLNSLLKAQTGQEVSDQNVAQLLISNMTTLNNPTVPTSTGTPAASTSSAAQSSHPAFKGAADSVPNLANTPSETAYPISTNLNHITNPGAVQWTQTRPTLTGGIPSGRMSGTPAQIARPADDSTMLSLDDNRSRRKNTPGDQSMRRTIQDLVASVDPNVKIEPDVEDVGDYFAPEFFHANDLFQLLLSIADEFIDSVTNFSCRLAKHRGGDTLEVRDLQLHLERNHNIRIPGFASDETRISLSQSSVAPVAPAPQAKKTAQGTHMTLRSQRLNQVQQAKREAKLM</sequence>
<comment type="similarity">
    <text evidence="2">Belongs to the TAF12 family.</text>
</comment>
<keyword evidence="9" id="KW-1185">Reference proteome</keyword>
<dbReference type="OrthoDB" id="2193432at2759"/>
<dbReference type="GO" id="GO:0000124">
    <property type="term" value="C:SAGA complex"/>
    <property type="evidence" value="ECO:0007669"/>
    <property type="project" value="InterPro"/>
</dbReference>